<dbReference type="PANTHER" id="PTHR33392:SF6">
    <property type="entry name" value="POLYISOPRENYL-TEICHOIC ACID--PEPTIDOGLYCAN TEICHOIC ACID TRANSFERASE TAGU"/>
    <property type="match status" value="1"/>
</dbReference>
<keyword evidence="3" id="KW-0472">Membrane</keyword>
<dbReference type="OrthoDB" id="9782542at2"/>
<protein>
    <submittedName>
        <fullName evidence="5">LCP family protein required for cell wall assembly</fullName>
    </submittedName>
    <submittedName>
        <fullName evidence="6">LytR family transcriptional regulator</fullName>
    </submittedName>
</protein>
<evidence type="ECO:0000313" key="8">
    <source>
        <dbReference type="Proteomes" id="UP000292686"/>
    </source>
</evidence>
<dbReference type="InterPro" id="IPR050922">
    <property type="entry name" value="LytR/CpsA/Psr_CW_biosynth"/>
</dbReference>
<dbReference type="AlphaFoldDB" id="A0A4Q2M0B6"/>
<comment type="caution">
    <text evidence="6">The sequence shown here is derived from an EMBL/GenBank/DDBJ whole genome shotgun (WGS) entry which is preliminary data.</text>
</comment>
<evidence type="ECO:0000313" key="7">
    <source>
        <dbReference type="EMBL" id="RXZ85393.1"/>
    </source>
</evidence>
<evidence type="ECO:0000313" key="9">
    <source>
        <dbReference type="Proteomes" id="UP000581087"/>
    </source>
</evidence>
<dbReference type="PANTHER" id="PTHR33392">
    <property type="entry name" value="POLYISOPRENYL-TEICHOIC ACID--PEPTIDOGLYCAN TEICHOIC ACID TRANSFERASE TAGU"/>
    <property type="match status" value="1"/>
</dbReference>
<feature type="compositionally biased region" description="Acidic residues" evidence="2">
    <location>
        <begin position="357"/>
        <end position="366"/>
    </location>
</feature>
<dbReference type="EMBL" id="SDPM01000010">
    <property type="protein sequence ID" value="RXZ85393.1"/>
    <property type="molecule type" value="Genomic_DNA"/>
</dbReference>
<reference evidence="5 9" key="2">
    <citation type="submission" date="2020-07" db="EMBL/GenBank/DDBJ databases">
        <title>Sequencing the genomes of 1000 actinobacteria strains.</title>
        <authorList>
            <person name="Klenk H.-P."/>
        </authorList>
    </citation>
    <scope>NUCLEOTIDE SEQUENCE [LARGE SCALE GENOMIC DNA]</scope>
    <source>
        <strain evidence="5 9">DSM 23870</strain>
    </source>
</reference>
<proteinExistence type="inferred from homology"/>
<dbReference type="NCBIfam" id="TIGR00350">
    <property type="entry name" value="lytR_cpsA_psr"/>
    <property type="match status" value="1"/>
</dbReference>
<dbReference type="Proteomes" id="UP000581087">
    <property type="component" value="Unassembled WGS sequence"/>
</dbReference>
<dbReference type="EMBL" id="SDPM01000011">
    <property type="protein sequence ID" value="RXZ85285.1"/>
    <property type="molecule type" value="Genomic_DNA"/>
</dbReference>
<feature type="domain" description="Cell envelope-related transcriptional attenuator" evidence="4">
    <location>
        <begin position="92"/>
        <end position="248"/>
    </location>
</feature>
<keyword evidence="8" id="KW-1185">Reference proteome</keyword>
<evidence type="ECO:0000313" key="6">
    <source>
        <dbReference type="EMBL" id="RXZ85285.1"/>
    </source>
</evidence>
<keyword evidence="3" id="KW-1133">Transmembrane helix</keyword>
<organism evidence="6 8">
    <name type="scientific">Agromyces atrinae</name>
    <dbReference type="NCBI Taxonomy" id="592376"/>
    <lineage>
        <taxon>Bacteria</taxon>
        <taxon>Bacillati</taxon>
        <taxon>Actinomycetota</taxon>
        <taxon>Actinomycetes</taxon>
        <taxon>Micrococcales</taxon>
        <taxon>Microbacteriaceae</taxon>
        <taxon>Agromyces</taxon>
    </lineage>
</organism>
<feature type="compositionally biased region" description="Low complexity" evidence="2">
    <location>
        <begin position="368"/>
        <end position="387"/>
    </location>
</feature>
<sequence length="402" mass="41284">MPRQNGALDALKVVAISLSVVLVAAVGIVGYAVLDTWNSVQSNAVDITSDGVVPPAPASIGALEGGFDMLIVGTDNDADQGDAFGARDATLNDVNIWLHVAADHSTAVAVSLPRDLVIPHPECTDPATGESFSAMSAQPLNVAYSRGGLSCVVDTVESLTGAEIGYAGTVSFNGVIALTDAVGGVPVCLVEPINDPLADLDLPAGTSIVEGETALAFLRTRHGVGDGSDLARISVQQSYLSSLLRTVKSDATFSDPLTLYRIARVAADHMTLSTTLANLTTMASMALTLKDIDLEKVVFVQLPVVGDPDNPGKVIPDEAKTEELLALVLSDQPFTLAGPVGSGVVVTPTEEPAPPAEPEEPTEPVDPEAPVTEEPPVVAAPPTLEVPGTNAAQETCATPFGG</sequence>
<dbReference type="EMBL" id="JACCBI010000001">
    <property type="protein sequence ID" value="NYD66981.1"/>
    <property type="molecule type" value="Genomic_DNA"/>
</dbReference>
<name>A0A4Q2M0B6_9MICO</name>
<dbReference type="Gene3D" id="3.40.630.190">
    <property type="entry name" value="LCP protein"/>
    <property type="match status" value="1"/>
</dbReference>
<accession>A0A4Q2M0B6</accession>
<evidence type="ECO:0000259" key="4">
    <source>
        <dbReference type="Pfam" id="PF03816"/>
    </source>
</evidence>
<dbReference type="InterPro" id="IPR004474">
    <property type="entry name" value="LytR_CpsA_psr"/>
</dbReference>
<keyword evidence="3" id="KW-0812">Transmembrane</keyword>
<dbReference type="RefSeq" id="WP_129176912.1">
    <property type="nucleotide sequence ID" value="NZ_JACCBI010000001.1"/>
</dbReference>
<evidence type="ECO:0000256" key="1">
    <source>
        <dbReference type="ARBA" id="ARBA00006068"/>
    </source>
</evidence>
<evidence type="ECO:0000256" key="3">
    <source>
        <dbReference type="SAM" id="Phobius"/>
    </source>
</evidence>
<comment type="similarity">
    <text evidence="1">Belongs to the LytR/CpsA/Psr (LCP) family.</text>
</comment>
<dbReference type="Pfam" id="PF03816">
    <property type="entry name" value="LytR_cpsA_psr"/>
    <property type="match status" value="1"/>
</dbReference>
<gene>
    <name evidence="5" type="ORF">BJ972_001500</name>
    <name evidence="7" type="ORF">ESP50_15795</name>
    <name evidence="6" type="ORF">ESP50_16390</name>
</gene>
<reference evidence="6 8" key="1">
    <citation type="submission" date="2019-01" db="EMBL/GenBank/DDBJ databases">
        <title>Agromyces.</title>
        <authorList>
            <person name="Li J."/>
        </authorList>
    </citation>
    <scope>NUCLEOTIDE SEQUENCE [LARGE SCALE GENOMIC DNA]</scope>
    <source>
        <strain evidence="6 8">DSM 23870</strain>
    </source>
</reference>
<feature type="transmembrane region" description="Helical" evidence="3">
    <location>
        <begin position="12"/>
        <end position="34"/>
    </location>
</feature>
<evidence type="ECO:0000256" key="2">
    <source>
        <dbReference type="SAM" id="MobiDB-lite"/>
    </source>
</evidence>
<dbReference type="Proteomes" id="UP000292686">
    <property type="component" value="Unassembled WGS sequence"/>
</dbReference>
<evidence type="ECO:0000313" key="5">
    <source>
        <dbReference type="EMBL" id="NYD66981.1"/>
    </source>
</evidence>
<feature type="region of interest" description="Disordered" evidence="2">
    <location>
        <begin position="344"/>
        <end position="402"/>
    </location>
</feature>